<evidence type="ECO:0000313" key="1">
    <source>
        <dbReference type="EMBL" id="KAJ0198636.1"/>
    </source>
</evidence>
<evidence type="ECO:0000313" key="2">
    <source>
        <dbReference type="Proteomes" id="UP000235145"/>
    </source>
</evidence>
<dbReference type="EMBL" id="NBSK02000006">
    <property type="protein sequence ID" value="KAJ0198636.1"/>
    <property type="molecule type" value="Genomic_DNA"/>
</dbReference>
<dbReference type="AlphaFoldDB" id="A0A9R1X463"/>
<dbReference type="PANTHER" id="PTHR33116">
    <property type="entry name" value="REVERSE TRANSCRIPTASE ZINC-BINDING DOMAIN-CONTAINING PROTEIN-RELATED-RELATED"/>
    <property type="match status" value="1"/>
</dbReference>
<reference evidence="1 2" key="1">
    <citation type="journal article" date="2017" name="Nat. Commun.">
        <title>Genome assembly with in vitro proximity ligation data and whole-genome triplication in lettuce.</title>
        <authorList>
            <person name="Reyes-Chin-Wo S."/>
            <person name="Wang Z."/>
            <person name="Yang X."/>
            <person name="Kozik A."/>
            <person name="Arikit S."/>
            <person name="Song C."/>
            <person name="Xia L."/>
            <person name="Froenicke L."/>
            <person name="Lavelle D.O."/>
            <person name="Truco M.J."/>
            <person name="Xia R."/>
            <person name="Zhu S."/>
            <person name="Xu C."/>
            <person name="Xu H."/>
            <person name="Xu X."/>
            <person name="Cox K."/>
            <person name="Korf I."/>
            <person name="Meyers B.C."/>
            <person name="Michelmore R.W."/>
        </authorList>
    </citation>
    <scope>NUCLEOTIDE SEQUENCE [LARGE SCALE GENOMIC DNA]</scope>
    <source>
        <strain evidence="2">cv. Salinas</strain>
        <tissue evidence="1">Seedlings</tissue>
    </source>
</reference>
<organism evidence="1 2">
    <name type="scientific">Lactuca sativa</name>
    <name type="common">Garden lettuce</name>
    <dbReference type="NCBI Taxonomy" id="4236"/>
    <lineage>
        <taxon>Eukaryota</taxon>
        <taxon>Viridiplantae</taxon>
        <taxon>Streptophyta</taxon>
        <taxon>Embryophyta</taxon>
        <taxon>Tracheophyta</taxon>
        <taxon>Spermatophyta</taxon>
        <taxon>Magnoliopsida</taxon>
        <taxon>eudicotyledons</taxon>
        <taxon>Gunneridae</taxon>
        <taxon>Pentapetalae</taxon>
        <taxon>asterids</taxon>
        <taxon>campanulids</taxon>
        <taxon>Asterales</taxon>
        <taxon>Asteraceae</taxon>
        <taxon>Cichorioideae</taxon>
        <taxon>Cichorieae</taxon>
        <taxon>Lactucinae</taxon>
        <taxon>Lactuca</taxon>
    </lineage>
</organism>
<proteinExistence type="predicted"/>
<gene>
    <name evidence="1" type="ORF">LSAT_V11C600329260</name>
</gene>
<protein>
    <recommendedName>
        <fullName evidence="3">Reverse transcriptase zinc-binding domain-containing protein</fullName>
    </recommendedName>
</protein>
<name>A0A9R1X463_LACSA</name>
<evidence type="ECO:0008006" key="3">
    <source>
        <dbReference type="Google" id="ProtNLM"/>
    </source>
</evidence>
<dbReference type="Proteomes" id="UP000235145">
    <property type="component" value="Unassembled WGS sequence"/>
</dbReference>
<accession>A0A9R1X463</accession>
<dbReference type="PANTHER" id="PTHR33116:SF78">
    <property type="entry name" value="OS12G0587133 PROTEIN"/>
    <property type="match status" value="1"/>
</dbReference>
<comment type="caution">
    <text evidence="1">The sequence shown here is derived from an EMBL/GenBank/DDBJ whole genome shotgun (WGS) entry which is preliminary data.</text>
</comment>
<keyword evidence="2" id="KW-1185">Reference proteome</keyword>
<sequence>MRVGGMSRLTLVTSVLGILGTYVLSLYMVPNKVIHKPESMHTDFLSGSIADHKNITWSTWHKTMNSKGMSGLDIGSLRAFNLALIAKCWWHFKDRTYMMWNKVIMSTYGDHGGVGVV</sequence>